<dbReference type="Gramene" id="evm.model.08.239">
    <property type="protein sequence ID" value="cds.evm.model.08.239"/>
    <property type="gene ID" value="evm.TU.08.239"/>
</dbReference>
<name>A0A803QAL9_CANSA</name>
<dbReference type="InterPro" id="IPR026960">
    <property type="entry name" value="RVT-Znf"/>
</dbReference>
<dbReference type="Proteomes" id="UP000596661">
    <property type="component" value="Chromosome 8"/>
</dbReference>
<dbReference type="EMBL" id="UZAU01000681">
    <property type="status" value="NOT_ANNOTATED_CDS"/>
    <property type="molecule type" value="Genomic_DNA"/>
</dbReference>
<reference evidence="2" key="2">
    <citation type="submission" date="2021-03" db="UniProtKB">
        <authorList>
            <consortium name="EnsemblPlants"/>
        </authorList>
    </citation>
    <scope>IDENTIFICATION</scope>
</reference>
<evidence type="ECO:0000313" key="3">
    <source>
        <dbReference type="Proteomes" id="UP000596661"/>
    </source>
</evidence>
<sequence>MLFNQAMVAKHVWRLLQSLNSLPARVLKHKYFLQTSISEAKDHHGSSHLWSSLIWGLELLQTGIRKIVGDGGGCEDQWCWHYNSNGCYTVKSGYAVALDLANERNGRSSVNQSSWWNGLWNLKIPQKVKIFLWRMYHRALPTNSQLIKRKIPVQPICHRCGEATETPKHALVFCSSLLPIWSKLRVWSQLNRCRNGSLAELLVCLFAVIEQSNFELLAMIWRWVWYDRNFILFGKKQSRKDLIFELAKDVLEEFQGAAGRSNVRVSGGPRGGFSRVGDGVAGEVLGRAGRGGSLVCATRWYPPVMGGSGGAPYGAYGPVMGGQIGVQLFLCC</sequence>
<evidence type="ECO:0000313" key="2">
    <source>
        <dbReference type="EnsemblPlants" id="cds.evm.model.08.239"/>
    </source>
</evidence>
<reference evidence="2" key="1">
    <citation type="submission" date="2018-11" db="EMBL/GenBank/DDBJ databases">
        <authorList>
            <person name="Grassa J C."/>
        </authorList>
    </citation>
    <scope>NUCLEOTIDE SEQUENCE [LARGE SCALE GENOMIC DNA]</scope>
</reference>
<feature type="domain" description="Reverse transcriptase zinc-binding" evidence="1">
    <location>
        <begin position="88"/>
        <end position="181"/>
    </location>
</feature>
<dbReference type="AlphaFoldDB" id="A0A803QAL9"/>
<organism evidence="2 3">
    <name type="scientific">Cannabis sativa</name>
    <name type="common">Hemp</name>
    <name type="synonym">Marijuana</name>
    <dbReference type="NCBI Taxonomy" id="3483"/>
    <lineage>
        <taxon>Eukaryota</taxon>
        <taxon>Viridiplantae</taxon>
        <taxon>Streptophyta</taxon>
        <taxon>Embryophyta</taxon>
        <taxon>Tracheophyta</taxon>
        <taxon>Spermatophyta</taxon>
        <taxon>Magnoliopsida</taxon>
        <taxon>eudicotyledons</taxon>
        <taxon>Gunneridae</taxon>
        <taxon>Pentapetalae</taxon>
        <taxon>rosids</taxon>
        <taxon>fabids</taxon>
        <taxon>Rosales</taxon>
        <taxon>Cannabaceae</taxon>
        <taxon>Cannabis</taxon>
    </lineage>
</organism>
<keyword evidence="3" id="KW-1185">Reference proteome</keyword>
<proteinExistence type="predicted"/>
<dbReference type="Pfam" id="PF13966">
    <property type="entry name" value="zf-RVT"/>
    <property type="match status" value="1"/>
</dbReference>
<evidence type="ECO:0000259" key="1">
    <source>
        <dbReference type="Pfam" id="PF13966"/>
    </source>
</evidence>
<dbReference type="EnsemblPlants" id="evm.model.08.239">
    <property type="protein sequence ID" value="cds.evm.model.08.239"/>
    <property type="gene ID" value="evm.TU.08.239"/>
</dbReference>
<protein>
    <recommendedName>
        <fullName evidence="1">Reverse transcriptase zinc-binding domain-containing protein</fullName>
    </recommendedName>
</protein>
<accession>A0A803QAL9</accession>